<keyword evidence="1" id="KW-0812">Transmembrane</keyword>
<keyword evidence="1" id="KW-0472">Membrane</keyword>
<evidence type="ECO:0000313" key="3">
    <source>
        <dbReference type="Proteomes" id="UP001596395"/>
    </source>
</evidence>
<organism evidence="2 3">
    <name type="scientific">Halorubellus litoreus</name>
    <dbReference type="NCBI Taxonomy" id="755308"/>
    <lineage>
        <taxon>Archaea</taxon>
        <taxon>Methanobacteriati</taxon>
        <taxon>Methanobacteriota</taxon>
        <taxon>Stenosarchaea group</taxon>
        <taxon>Halobacteria</taxon>
        <taxon>Halobacteriales</taxon>
        <taxon>Halorubellaceae</taxon>
        <taxon>Halorubellus</taxon>
    </lineage>
</organism>
<keyword evidence="3" id="KW-1185">Reference proteome</keyword>
<dbReference type="NCBIfam" id="NF037970">
    <property type="entry name" value="vanZ_1"/>
    <property type="match status" value="1"/>
</dbReference>
<comment type="caution">
    <text evidence="2">The sequence shown here is derived from an EMBL/GenBank/DDBJ whole genome shotgun (WGS) entry which is preliminary data.</text>
</comment>
<keyword evidence="1" id="KW-1133">Transmembrane helix</keyword>
<evidence type="ECO:0000256" key="1">
    <source>
        <dbReference type="SAM" id="Phobius"/>
    </source>
</evidence>
<dbReference type="AlphaFoldDB" id="A0ABD5VEU5"/>
<dbReference type="RefSeq" id="WP_336350909.1">
    <property type="nucleotide sequence ID" value="NZ_JAZAQL010000002.1"/>
</dbReference>
<evidence type="ECO:0000313" key="2">
    <source>
        <dbReference type="EMBL" id="MFC6953962.1"/>
    </source>
</evidence>
<dbReference type="EMBL" id="JBHSXN010000002">
    <property type="protein sequence ID" value="MFC6953962.1"/>
    <property type="molecule type" value="Genomic_DNA"/>
</dbReference>
<name>A0ABD5VEU5_9EURY</name>
<accession>A0ABD5VEU5</accession>
<dbReference type="Proteomes" id="UP001596395">
    <property type="component" value="Unassembled WGS sequence"/>
</dbReference>
<sequence length="129" mass="12804">MTARSRWLLVAVLALVVLVASLVPGGGGSLSSPFGVVGADKWLHAAGYMVLAAAVTYADGRAVVGVAAAVAYGVLVELLQLGVPYRSASALDALANLVGAAAGALAVAAVVRAAERYAGDAAARSTRDR</sequence>
<feature type="transmembrane region" description="Helical" evidence="1">
    <location>
        <begin position="93"/>
        <end position="114"/>
    </location>
</feature>
<proteinExistence type="predicted"/>
<protein>
    <submittedName>
        <fullName evidence="2">VanZ family protein</fullName>
    </submittedName>
</protein>
<reference evidence="2 3" key="1">
    <citation type="journal article" date="2019" name="Int. J. Syst. Evol. Microbiol.">
        <title>The Global Catalogue of Microorganisms (GCM) 10K type strain sequencing project: providing services to taxonomists for standard genome sequencing and annotation.</title>
        <authorList>
            <consortium name="The Broad Institute Genomics Platform"/>
            <consortium name="The Broad Institute Genome Sequencing Center for Infectious Disease"/>
            <person name="Wu L."/>
            <person name="Ma J."/>
        </authorList>
    </citation>
    <scope>NUCLEOTIDE SEQUENCE [LARGE SCALE GENOMIC DNA]</scope>
    <source>
        <strain evidence="2 3">GX26</strain>
    </source>
</reference>
<dbReference type="PANTHER" id="PTHR28008:SF1">
    <property type="entry name" value="DOMAIN PROTEIN, PUTATIVE (AFU_ORTHOLOGUE AFUA_3G10980)-RELATED"/>
    <property type="match status" value="1"/>
</dbReference>
<dbReference type="PANTHER" id="PTHR28008">
    <property type="entry name" value="DOMAIN PROTEIN, PUTATIVE (AFU_ORTHOLOGUE AFUA_3G10980)-RELATED"/>
    <property type="match status" value="1"/>
</dbReference>
<gene>
    <name evidence="2" type="ORF">ACFQGB_13910</name>
</gene>
<feature type="transmembrane region" description="Helical" evidence="1">
    <location>
        <begin position="62"/>
        <end position="81"/>
    </location>
</feature>